<dbReference type="InterPro" id="IPR050186">
    <property type="entry name" value="TPT_transporter"/>
</dbReference>
<evidence type="ECO:0000256" key="6">
    <source>
        <dbReference type="SAM" id="Phobius"/>
    </source>
</evidence>
<dbReference type="AlphaFoldDB" id="A0A0L0HPJ6"/>
<feature type="transmembrane region" description="Helical" evidence="6">
    <location>
        <begin position="105"/>
        <end position="125"/>
    </location>
</feature>
<dbReference type="Proteomes" id="UP000053201">
    <property type="component" value="Unassembled WGS sequence"/>
</dbReference>
<reference evidence="8 9" key="1">
    <citation type="submission" date="2009-08" db="EMBL/GenBank/DDBJ databases">
        <title>The Genome Sequence of Spizellomyces punctatus strain DAOM BR117.</title>
        <authorList>
            <consortium name="The Broad Institute Genome Sequencing Platform"/>
            <person name="Russ C."/>
            <person name="Cuomo C."/>
            <person name="Shea T."/>
            <person name="Young S.K."/>
            <person name="Zeng Q."/>
            <person name="Koehrsen M."/>
            <person name="Haas B."/>
            <person name="Borodovsky M."/>
            <person name="Guigo R."/>
            <person name="Alvarado L."/>
            <person name="Berlin A."/>
            <person name="Bochicchio J."/>
            <person name="Borenstein D."/>
            <person name="Chapman S."/>
            <person name="Chen Z."/>
            <person name="Engels R."/>
            <person name="Freedman E."/>
            <person name="Gellesch M."/>
            <person name="Goldberg J."/>
            <person name="Griggs A."/>
            <person name="Gujja S."/>
            <person name="Heiman D."/>
            <person name="Hepburn T."/>
            <person name="Howarth C."/>
            <person name="Jen D."/>
            <person name="Larson L."/>
            <person name="Lewis B."/>
            <person name="Mehta T."/>
            <person name="Park D."/>
            <person name="Pearson M."/>
            <person name="Roberts A."/>
            <person name="Saif S."/>
            <person name="Shenoy N."/>
            <person name="Sisk P."/>
            <person name="Stolte C."/>
            <person name="Sykes S."/>
            <person name="Thomson T."/>
            <person name="Walk T."/>
            <person name="White J."/>
            <person name="Yandava C."/>
            <person name="Burger G."/>
            <person name="Gray M.W."/>
            <person name="Holland P.W.H."/>
            <person name="King N."/>
            <person name="Lang F.B.F."/>
            <person name="Roger A.J."/>
            <person name="Ruiz-Trillo I."/>
            <person name="Lander E."/>
            <person name="Nusbaum C."/>
        </authorList>
    </citation>
    <scope>NUCLEOTIDE SEQUENCE [LARGE SCALE GENOMIC DNA]</scope>
    <source>
        <strain evidence="8 9">DAOM BR117</strain>
    </source>
</reference>
<feature type="transmembrane region" description="Helical" evidence="6">
    <location>
        <begin position="34"/>
        <end position="56"/>
    </location>
</feature>
<dbReference type="GO" id="GO:0016020">
    <property type="term" value="C:membrane"/>
    <property type="evidence" value="ECO:0007669"/>
    <property type="project" value="UniProtKB-SubCell"/>
</dbReference>
<dbReference type="InterPro" id="IPR004853">
    <property type="entry name" value="Sugar_P_trans_dom"/>
</dbReference>
<feature type="transmembrane region" description="Helical" evidence="6">
    <location>
        <begin position="156"/>
        <end position="176"/>
    </location>
</feature>
<sequence length="358" mass="39548">MAAGVPTAVLVGSWFFFSTALIFTNRYILVELKFPYPVLLTTWHLLLATAATRLLRRYTHLLDGVDEVNKKLTWSKWATSVLPIGFLFSGSLVCGNYAYVFLSVAFIQMLKSATPVTVLLTSWAFGTEKPNLGIFLNVLFITFGIALASYGEIRFVMTGFVLQVVALCIESMRLVMIQKLLSGRDIKMDALVGLYYFAPACAAINIITAFLLESEAIDFASLKQVGFGVLLFNGLTSFCLNVSAVVVIKRTSTLVLALCGLLKDIGIVAIATLVYHTGMSNLQAFGYSLSLIGLIRYKTRNEPFWKDPLGTSLEFLRRYTGSAAADYQSPGRAPRSAADDEWKPKEDHVIDVQKEDRP</sequence>
<gene>
    <name evidence="8" type="ORF">SPPG_02372</name>
</gene>
<organism evidence="8 9">
    <name type="scientific">Spizellomyces punctatus (strain DAOM BR117)</name>
    <dbReference type="NCBI Taxonomy" id="645134"/>
    <lineage>
        <taxon>Eukaryota</taxon>
        <taxon>Fungi</taxon>
        <taxon>Fungi incertae sedis</taxon>
        <taxon>Chytridiomycota</taxon>
        <taxon>Chytridiomycota incertae sedis</taxon>
        <taxon>Chytridiomycetes</taxon>
        <taxon>Spizellomycetales</taxon>
        <taxon>Spizellomycetaceae</taxon>
        <taxon>Spizellomyces</taxon>
    </lineage>
</organism>
<feature type="compositionally biased region" description="Basic and acidic residues" evidence="5">
    <location>
        <begin position="337"/>
        <end position="358"/>
    </location>
</feature>
<keyword evidence="2 6" id="KW-0812">Transmembrane</keyword>
<feature type="transmembrane region" description="Helical" evidence="6">
    <location>
        <begin position="7"/>
        <end position="28"/>
    </location>
</feature>
<feature type="transmembrane region" description="Helical" evidence="6">
    <location>
        <begin position="132"/>
        <end position="150"/>
    </location>
</feature>
<keyword evidence="9" id="KW-1185">Reference proteome</keyword>
<keyword evidence="4 6" id="KW-0472">Membrane</keyword>
<dbReference type="SUPFAM" id="SSF103481">
    <property type="entry name" value="Multidrug resistance efflux transporter EmrE"/>
    <property type="match status" value="1"/>
</dbReference>
<dbReference type="Pfam" id="PF03151">
    <property type="entry name" value="TPT"/>
    <property type="match status" value="1"/>
</dbReference>
<feature type="transmembrane region" description="Helical" evidence="6">
    <location>
        <begin position="254"/>
        <end position="275"/>
    </location>
</feature>
<dbReference type="OMA" id="LGAEKCQ"/>
<comment type="subcellular location">
    <subcellularLocation>
        <location evidence="1">Membrane</location>
        <topology evidence="1">Multi-pass membrane protein</topology>
    </subcellularLocation>
</comment>
<dbReference type="VEuPathDB" id="FungiDB:SPPG_02372"/>
<evidence type="ECO:0000256" key="5">
    <source>
        <dbReference type="SAM" id="MobiDB-lite"/>
    </source>
</evidence>
<feature type="region of interest" description="Disordered" evidence="5">
    <location>
        <begin position="325"/>
        <end position="358"/>
    </location>
</feature>
<proteinExistence type="predicted"/>
<feature type="transmembrane region" description="Helical" evidence="6">
    <location>
        <begin position="188"/>
        <end position="212"/>
    </location>
</feature>
<evidence type="ECO:0000259" key="7">
    <source>
        <dbReference type="Pfam" id="PF03151"/>
    </source>
</evidence>
<accession>A0A0L0HPJ6</accession>
<evidence type="ECO:0000256" key="4">
    <source>
        <dbReference type="ARBA" id="ARBA00023136"/>
    </source>
</evidence>
<dbReference type="OrthoDB" id="6418713at2759"/>
<evidence type="ECO:0000256" key="1">
    <source>
        <dbReference type="ARBA" id="ARBA00004141"/>
    </source>
</evidence>
<name>A0A0L0HPJ6_SPIPD</name>
<dbReference type="PANTHER" id="PTHR11132">
    <property type="entry name" value="SOLUTE CARRIER FAMILY 35"/>
    <property type="match status" value="1"/>
</dbReference>
<keyword evidence="3 6" id="KW-1133">Transmembrane helix</keyword>
<dbReference type="GeneID" id="27685962"/>
<protein>
    <recommendedName>
        <fullName evidence="7">Sugar phosphate transporter domain-containing protein</fullName>
    </recommendedName>
</protein>
<feature type="transmembrane region" description="Helical" evidence="6">
    <location>
        <begin position="77"/>
        <end position="99"/>
    </location>
</feature>
<dbReference type="InterPro" id="IPR037185">
    <property type="entry name" value="EmrE-like"/>
</dbReference>
<dbReference type="EMBL" id="KQ257452">
    <property type="protein sequence ID" value="KND03326.1"/>
    <property type="molecule type" value="Genomic_DNA"/>
</dbReference>
<evidence type="ECO:0000256" key="3">
    <source>
        <dbReference type="ARBA" id="ARBA00022989"/>
    </source>
</evidence>
<feature type="domain" description="Sugar phosphate transporter" evidence="7">
    <location>
        <begin position="8"/>
        <end position="297"/>
    </location>
</feature>
<feature type="transmembrane region" description="Helical" evidence="6">
    <location>
        <begin position="224"/>
        <end position="247"/>
    </location>
</feature>
<evidence type="ECO:0000313" key="9">
    <source>
        <dbReference type="Proteomes" id="UP000053201"/>
    </source>
</evidence>
<dbReference type="RefSeq" id="XP_016611365.1">
    <property type="nucleotide sequence ID" value="XM_016750662.1"/>
</dbReference>
<dbReference type="eggNOG" id="KOG1441">
    <property type="taxonomic scope" value="Eukaryota"/>
</dbReference>
<evidence type="ECO:0000256" key="2">
    <source>
        <dbReference type="ARBA" id="ARBA00022692"/>
    </source>
</evidence>
<evidence type="ECO:0000313" key="8">
    <source>
        <dbReference type="EMBL" id="KND03326.1"/>
    </source>
</evidence>
<dbReference type="InParanoid" id="A0A0L0HPJ6"/>